<evidence type="ECO:0000259" key="1">
    <source>
        <dbReference type="PROSITE" id="PS50943"/>
    </source>
</evidence>
<protein>
    <submittedName>
        <fullName evidence="2">XRE family transcriptional regulator</fullName>
    </submittedName>
</protein>
<feature type="domain" description="HTH cro/C1-type" evidence="1">
    <location>
        <begin position="21"/>
        <end position="72"/>
    </location>
</feature>
<dbReference type="PROSITE" id="PS50943">
    <property type="entry name" value="HTH_CROC1"/>
    <property type="match status" value="1"/>
</dbReference>
<dbReference type="Gene3D" id="1.10.260.40">
    <property type="entry name" value="lambda repressor-like DNA-binding domains"/>
    <property type="match status" value="1"/>
</dbReference>
<proteinExistence type="predicted"/>
<keyword evidence="3" id="KW-1185">Reference proteome</keyword>
<gene>
    <name evidence="2" type="ORF">H8S08_06080</name>
</gene>
<dbReference type="EMBL" id="JACOOK010000003">
    <property type="protein sequence ID" value="MBC5616586.1"/>
    <property type="molecule type" value="Genomic_DNA"/>
</dbReference>
<dbReference type="CDD" id="cd00093">
    <property type="entry name" value="HTH_XRE"/>
    <property type="match status" value="1"/>
</dbReference>
<accession>A0ABR7CLQ2</accession>
<comment type="caution">
    <text evidence="2">The sequence shown here is derived from an EMBL/GenBank/DDBJ whole genome shotgun (WGS) entry which is preliminary data.</text>
</comment>
<dbReference type="Proteomes" id="UP000636891">
    <property type="component" value="Unassembled WGS sequence"/>
</dbReference>
<evidence type="ECO:0000313" key="3">
    <source>
        <dbReference type="Proteomes" id="UP000636891"/>
    </source>
</evidence>
<dbReference type="SUPFAM" id="SSF47413">
    <property type="entry name" value="lambda repressor-like DNA-binding domains"/>
    <property type="match status" value="1"/>
</dbReference>
<sequence length="82" mass="9556">MKPKKARRRDDILNQIIVERIKKLRYNHNFTQEYVIEKTGLDISSLETGRTAPSLVSLSILCKLYNLTLEDFFAGIDYPPKK</sequence>
<name>A0ABR7CLQ2_9BACT</name>
<evidence type="ECO:0000313" key="2">
    <source>
        <dbReference type="EMBL" id="MBC5616586.1"/>
    </source>
</evidence>
<organism evidence="2 3">
    <name type="scientific">Alistipes hominis</name>
    <dbReference type="NCBI Taxonomy" id="2763015"/>
    <lineage>
        <taxon>Bacteria</taxon>
        <taxon>Pseudomonadati</taxon>
        <taxon>Bacteroidota</taxon>
        <taxon>Bacteroidia</taxon>
        <taxon>Bacteroidales</taxon>
        <taxon>Rikenellaceae</taxon>
        <taxon>Alistipes</taxon>
    </lineage>
</organism>
<dbReference type="RefSeq" id="WP_118657156.1">
    <property type="nucleotide sequence ID" value="NZ_JACOOK010000003.1"/>
</dbReference>
<reference evidence="2 3" key="1">
    <citation type="submission" date="2020-08" db="EMBL/GenBank/DDBJ databases">
        <title>Genome public.</title>
        <authorList>
            <person name="Liu C."/>
            <person name="Sun Q."/>
        </authorList>
    </citation>
    <scope>NUCLEOTIDE SEQUENCE [LARGE SCALE GENOMIC DNA]</scope>
    <source>
        <strain evidence="2 3">New-7</strain>
    </source>
</reference>
<dbReference type="InterPro" id="IPR010982">
    <property type="entry name" value="Lambda_DNA-bd_dom_sf"/>
</dbReference>
<dbReference type="InterPro" id="IPR001387">
    <property type="entry name" value="Cro/C1-type_HTH"/>
</dbReference>